<keyword evidence="2" id="KW-1185">Reference proteome</keyword>
<comment type="caution">
    <text evidence="1">The sequence shown here is derived from an EMBL/GenBank/DDBJ whole genome shotgun (WGS) entry which is preliminary data.</text>
</comment>
<name>A0AA35T972_GEOBA</name>
<dbReference type="AlphaFoldDB" id="A0AA35T972"/>
<gene>
    <name evidence="1" type="ORF">GBAR_LOCUS24030</name>
</gene>
<proteinExistence type="predicted"/>
<evidence type="ECO:0000313" key="2">
    <source>
        <dbReference type="Proteomes" id="UP001174909"/>
    </source>
</evidence>
<accession>A0AA35T972</accession>
<dbReference type="Proteomes" id="UP001174909">
    <property type="component" value="Unassembled WGS sequence"/>
</dbReference>
<organism evidence="1 2">
    <name type="scientific">Geodia barretti</name>
    <name type="common">Barrett's horny sponge</name>
    <dbReference type="NCBI Taxonomy" id="519541"/>
    <lineage>
        <taxon>Eukaryota</taxon>
        <taxon>Metazoa</taxon>
        <taxon>Porifera</taxon>
        <taxon>Demospongiae</taxon>
        <taxon>Heteroscleromorpha</taxon>
        <taxon>Tetractinellida</taxon>
        <taxon>Astrophorina</taxon>
        <taxon>Geodiidae</taxon>
        <taxon>Geodia</taxon>
    </lineage>
</organism>
<reference evidence="1" key="1">
    <citation type="submission" date="2023-03" db="EMBL/GenBank/DDBJ databases">
        <authorList>
            <person name="Steffen K."/>
            <person name="Cardenas P."/>
        </authorList>
    </citation>
    <scope>NUCLEOTIDE SEQUENCE</scope>
</reference>
<protein>
    <submittedName>
        <fullName evidence="1">Uncharacterized protein</fullName>
    </submittedName>
</protein>
<evidence type="ECO:0000313" key="1">
    <source>
        <dbReference type="EMBL" id="CAI8043293.1"/>
    </source>
</evidence>
<dbReference type="EMBL" id="CASHTH010003316">
    <property type="protein sequence ID" value="CAI8043293.1"/>
    <property type="molecule type" value="Genomic_DNA"/>
</dbReference>
<feature type="non-terminal residue" evidence="1">
    <location>
        <position position="54"/>
    </location>
</feature>
<sequence length="54" mass="6066">MAASRIQRWALTLSAYEYSIEYCPGKNVQDADALSRLPLPQKVRVPIPGDLHLL</sequence>